<dbReference type="SUPFAM" id="SSF47616">
    <property type="entry name" value="GST C-terminal domain-like"/>
    <property type="match status" value="1"/>
</dbReference>
<dbReference type="InterPro" id="IPR040079">
    <property type="entry name" value="Glutathione_S-Trfase"/>
</dbReference>
<feature type="domain" description="GST N-terminal" evidence="3">
    <location>
        <begin position="69"/>
        <end position="154"/>
    </location>
</feature>
<dbReference type="PROSITE" id="PS50404">
    <property type="entry name" value="GST_NTER"/>
    <property type="match status" value="1"/>
</dbReference>
<evidence type="ECO:0000256" key="1">
    <source>
        <dbReference type="ARBA" id="ARBA00007409"/>
    </source>
</evidence>
<dbReference type="Gene3D" id="3.40.30.10">
    <property type="entry name" value="Glutaredoxin"/>
    <property type="match status" value="1"/>
</dbReference>
<evidence type="ECO:0000259" key="3">
    <source>
        <dbReference type="PROSITE" id="PS50404"/>
    </source>
</evidence>
<dbReference type="PROSITE" id="PS50405">
    <property type="entry name" value="GST_CTER"/>
    <property type="match status" value="1"/>
</dbReference>
<dbReference type="SUPFAM" id="SSF52833">
    <property type="entry name" value="Thioredoxin-like"/>
    <property type="match status" value="1"/>
</dbReference>
<name>A0A0G4GHZ8_VITBC</name>
<feature type="signal peptide" evidence="2">
    <location>
        <begin position="1"/>
        <end position="20"/>
    </location>
</feature>
<keyword evidence="6" id="KW-1185">Reference proteome</keyword>
<evidence type="ECO:0000313" key="6">
    <source>
        <dbReference type="Proteomes" id="UP000041254"/>
    </source>
</evidence>
<dbReference type="InterPro" id="IPR010987">
    <property type="entry name" value="Glutathione-S-Trfase_C-like"/>
</dbReference>
<dbReference type="Pfam" id="PF13409">
    <property type="entry name" value="GST_N_2"/>
    <property type="match status" value="1"/>
</dbReference>
<dbReference type="Gene3D" id="1.20.1050.10">
    <property type="match status" value="1"/>
</dbReference>
<dbReference type="PANTHER" id="PTHR44051">
    <property type="entry name" value="GLUTATHIONE S-TRANSFERASE-RELATED"/>
    <property type="match status" value="1"/>
</dbReference>
<evidence type="ECO:0008006" key="7">
    <source>
        <dbReference type="Google" id="ProtNLM"/>
    </source>
</evidence>
<keyword evidence="2" id="KW-0732">Signal</keyword>
<accession>A0A0G4GHZ8</accession>
<evidence type="ECO:0000256" key="2">
    <source>
        <dbReference type="SAM" id="SignalP"/>
    </source>
</evidence>
<dbReference type="SFLD" id="SFLDG01151">
    <property type="entry name" value="Main.2:_Nu-like"/>
    <property type="match status" value="1"/>
</dbReference>
<proteinExistence type="inferred from homology"/>
<dbReference type="InterPro" id="IPR004045">
    <property type="entry name" value="Glutathione_S-Trfase_N"/>
</dbReference>
<protein>
    <recommendedName>
        <fullName evidence="7">Glutathione S-transferase</fullName>
    </recommendedName>
</protein>
<dbReference type="InParanoid" id="A0A0G4GHZ8"/>
<feature type="domain" description="GST C-terminal" evidence="4">
    <location>
        <begin position="159"/>
        <end position="285"/>
    </location>
</feature>
<gene>
    <name evidence="5" type="ORF">Vbra_23003</name>
</gene>
<dbReference type="InterPro" id="IPR004046">
    <property type="entry name" value="GST_C"/>
</dbReference>
<dbReference type="Pfam" id="PF00043">
    <property type="entry name" value="GST_C"/>
    <property type="match status" value="1"/>
</dbReference>
<reference evidence="5 6" key="1">
    <citation type="submission" date="2014-11" db="EMBL/GenBank/DDBJ databases">
        <authorList>
            <person name="Zhu J."/>
            <person name="Qi W."/>
            <person name="Song R."/>
        </authorList>
    </citation>
    <scope>NUCLEOTIDE SEQUENCE [LARGE SCALE GENOMIC DNA]</scope>
</reference>
<dbReference type="AlphaFoldDB" id="A0A0G4GHZ8"/>
<dbReference type="PhylomeDB" id="A0A0G4GHZ8"/>
<evidence type="ECO:0000313" key="5">
    <source>
        <dbReference type="EMBL" id="CEM29372.1"/>
    </source>
</evidence>
<dbReference type="CDD" id="cd03048">
    <property type="entry name" value="GST_N_Ure2p_like"/>
    <property type="match status" value="1"/>
</dbReference>
<dbReference type="STRING" id="1169540.A0A0G4GHZ8"/>
<dbReference type="VEuPathDB" id="CryptoDB:Vbra_23003"/>
<dbReference type="PANTHER" id="PTHR44051:SF8">
    <property type="entry name" value="GLUTATHIONE S-TRANSFERASE GSTA"/>
    <property type="match status" value="1"/>
</dbReference>
<organism evidence="5 6">
    <name type="scientific">Vitrella brassicaformis (strain CCMP3155)</name>
    <dbReference type="NCBI Taxonomy" id="1169540"/>
    <lineage>
        <taxon>Eukaryota</taxon>
        <taxon>Sar</taxon>
        <taxon>Alveolata</taxon>
        <taxon>Colpodellida</taxon>
        <taxon>Vitrellaceae</taxon>
        <taxon>Vitrella</taxon>
    </lineage>
</organism>
<dbReference type="SFLD" id="SFLDS00019">
    <property type="entry name" value="Glutathione_Transferase_(cytos"/>
    <property type="match status" value="1"/>
</dbReference>
<dbReference type="Proteomes" id="UP000041254">
    <property type="component" value="Unassembled WGS sequence"/>
</dbReference>
<dbReference type="OMA" id="ATQYAKH"/>
<dbReference type="InterPro" id="IPR036249">
    <property type="entry name" value="Thioredoxin-like_sf"/>
</dbReference>
<evidence type="ECO:0000259" key="4">
    <source>
        <dbReference type="PROSITE" id="PS50405"/>
    </source>
</evidence>
<feature type="chain" id="PRO_5005190032" description="Glutathione S-transferase" evidence="2">
    <location>
        <begin position="21"/>
        <end position="309"/>
    </location>
</feature>
<dbReference type="EMBL" id="CDMY01000674">
    <property type="protein sequence ID" value="CEM29372.1"/>
    <property type="molecule type" value="Genomic_DNA"/>
</dbReference>
<dbReference type="OrthoDB" id="445970at2759"/>
<comment type="similarity">
    <text evidence="1">Belongs to the GST superfamily.</text>
</comment>
<dbReference type="InterPro" id="IPR036282">
    <property type="entry name" value="Glutathione-S-Trfase_C_sf"/>
</dbReference>
<dbReference type="SFLD" id="SFLDG00358">
    <property type="entry name" value="Main_(cytGST)"/>
    <property type="match status" value="1"/>
</dbReference>
<sequence length="309" mass="35368">MSPFCSFWMLLSLCLRRIAAWQHLPSLDLLPGSSSPSHFRRAPVALLRARAAAMTTQSAAHQTERADVVLYTARSSFPAFNGWKLTILLEELSIPYKISLLDLDKREHKQEWFLAINPNGRIPAIVDYTATPPVSVFESGAIMLYLAEKYQRFIGDPSHPTQRWDVIQWLFFQCSGVGPIQGQAHAFLRYVPERLPYAIERFQGETRRLYEVVNERLGKCTYIAGDHYCIADMALYPWLEYHQWAGVSVADLPHLQRWLEEVRQRPAVERARKLSMEGKDIDTLLAKAADIQKVVEGSTLDKTDKTKTY</sequence>